<sequence length="158" mass="17288">MTESNRFSMDEFSAPAEPKDAAAEDWGDEIDATTDAESLGEDDLVGRAGLPLQIGMPPIDDDEPIIEALREVHDPEIPVNIYDLGLVYDILRSEDGDVKIRMTLTAPGCPVAGELPTEVAEAVARVRGVGVVEVYLVWDPPWTPDNMSEAARMILDYF</sequence>
<evidence type="ECO:0000259" key="2">
    <source>
        <dbReference type="Pfam" id="PF01883"/>
    </source>
</evidence>
<organism evidence="3">
    <name type="scientific">uncultured Alphaproteobacteria bacterium</name>
    <dbReference type="NCBI Taxonomy" id="91750"/>
    <lineage>
        <taxon>Bacteria</taxon>
        <taxon>Pseudomonadati</taxon>
        <taxon>Pseudomonadota</taxon>
        <taxon>Alphaproteobacteria</taxon>
        <taxon>environmental samples</taxon>
    </lineage>
</organism>
<dbReference type="Gene3D" id="3.30.300.130">
    <property type="entry name" value="Fe-S cluster assembly (FSCA)"/>
    <property type="match status" value="1"/>
</dbReference>
<dbReference type="Pfam" id="PF01883">
    <property type="entry name" value="FeS_assembly_P"/>
    <property type="match status" value="1"/>
</dbReference>
<feature type="domain" description="MIP18 family-like" evidence="2">
    <location>
        <begin position="64"/>
        <end position="134"/>
    </location>
</feature>
<dbReference type="PANTHER" id="PTHR42831">
    <property type="entry name" value="FE-S PROTEIN MATURATION AUXILIARY FACTOR YITW"/>
    <property type="match status" value="1"/>
</dbReference>
<reference evidence="3" key="1">
    <citation type="submission" date="2016-04" db="EMBL/GenBank/DDBJ databases">
        <authorList>
            <person name="Evans L.H."/>
            <person name="Alamgir A."/>
            <person name="Owens N."/>
            <person name="Weber N.D."/>
            <person name="Virtaneva K."/>
            <person name="Barbian K."/>
            <person name="Babar A."/>
            <person name="Rosenke K."/>
        </authorList>
    </citation>
    <scope>NUCLEOTIDE SEQUENCE</scope>
    <source>
        <strain evidence="3">86</strain>
    </source>
</reference>
<feature type="region of interest" description="Disordered" evidence="1">
    <location>
        <begin position="1"/>
        <end position="37"/>
    </location>
</feature>
<dbReference type="InterPro" id="IPR034904">
    <property type="entry name" value="FSCA_dom_sf"/>
</dbReference>
<name>A0A212IZ05_9PROT</name>
<dbReference type="SUPFAM" id="SSF117916">
    <property type="entry name" value="Fe-S cluster assembly (FSCA) domain-like"/>
    <property type="match status" value="1"/>
</dbReference>
<dbReference type="InterPro" id="IPR052339">
    <property type="entry name" value="Fe-S_Maturation_MIP18"/>
</dbReference>
<accession>A0A212IZ05</accession>
<dbReference type="InterPro" id="IPR002744">
    <property type="entry name" value="MIP18-like"/>
</dbReference>
<evidence type="ECO:0000313" key="3">
    <source>
        <dbReference type="EMBL" id="SBV92354.1"/>
    </source>
</evidence>
<dbReference type="AlphaFoldDB" id="A0A212IZ05"/>
<dbReference type="EMBL" id="FLUO01000001">
    <property type="protein sequence ID" value="SBV92354.1"/>
    <property type="molecule type" value="Genomic_DNA"/>
</dbReference>
<proteinExistence type="predicted"/>
<dbReference type="PANTHER" id="PTHR42831:SF1">
    <property type="entry name" value="FE-S PROTEIN MATURATION AUXILIARY FACTOR YITW"/>
    <property type="match status" value="1"/>
</dbReference>
<protein>
    <submittedName>
        <fullName evidence="3">MIP18 family protein YitW (Modular protein)</fullName>
    </submittedName>
</protein>
<gene>
    <name evidence="3" type="ORF">KL86APRO_10240</name>
</gene>
<feature type="compositionally biased region" description="Acidic residues" evidence="1">
    <location>
        <begin position="23"/>
        <end position="37"/>
    </location>
</feature>
<evidence type="ECO:0000256" key="1">
    <source>
        <dbReference type="SAM" id="MobiDB-lite"/>
    </source>
</evidence>